<name>A0AAN7T0C9_9EURO</name>
<evidence type="ECO:0000256" key="1">
    <source>
        <dbReference type="ARBA" id="ARBA00004123"/>
    </source>
</evidence>
<dbReference type="GO" id="GO:0001046">
    <property type="term" value="F:core promoter sequence-specific DNA binding"/>
    <property type="evidence" value="ECO:0007669"/>
    <property type="project" value="TreeGrafter"/>
</dbReference>
<dbReference type="GO" id="GO:0016251">
    <property type="term" value="F:RNA polymerase II general transcription initiation factor activity"/>
    <property type="evidence" value="ECO:0007669"/>
    <property type="project" value="TreeGrafter"/>
</dbReference>
<gene>
    <name evidence="5" type="ORF">LTR05_004520</name>
</gene>
<dbReference type="GO" id="GO:0046982">
    <property type="term" value="F:protein heterodimerization activity"/>
    <property type="evidence" value="ECO:0007669"/>
    <property type="project" value="InterPro"/>
</dbReference>
<dbReference type="Pfam" id="PF00808">
    <property type="entry name" value="CBFD_NFYB_HMF"/>
    <property type="match status" value="1"/>
</dbReference>
<reference evidence="5 6" key="1">
    <citation type="submission" date="2023-08" db="EMBL/GenBank/DDBJ databases">
        <title>Black Yeasts Isolated from many extreme environments.</title>
        <authorList>
            <person name="Coleine C."/>
            <person name="Stajich J.E."/>
            <person name="Selbmann L."/>
        </authorList>
    </citation>
    <scope>NUCLEOTIDE SEQUENCE [LARGE SCALE GENOMIC DNA]</scope>
    <source>
        <strain evidence="5 6">CCFEE 5910</strain>
    </source>
</reference>
<comment type="caution">
    <text evidence="5">The sequence shown here is derived from an EMBL/GenBank/DDBJ whole genome shotgun (WGS) entry which is preliminary data.</text>
</comment>
<dbReference type="InterPro" id="IPR009072">
    <property type="entry name" value="Histone-fold"/>
</dbReference>
<organism evidence="5 6">
    <name type="scientific">Lithohypha guttulata</name>
    <dbReference type="NCBI Taxonomy" id="1690604"/>
    <lineage>
        <taxon>Eukaryota</taxon>
        <taxon>Fungi</taxon>
        <taxon>Dikarya</taxon>
        <taxon>Ascomycota</taxon>
        <taxon>Pezizomycotina</taxon>
        <taxon>Eurotiomycetes</taxon>
        <taxon>Chaetothyriomycetidae</taxon>
        <taxon>Chaetothyriales</taxon>
        <taxon>Trichomeriaceae</taxon>
        <taxon>Lithohypha</taxon>
    </lineage>
</organism>
<evidence type="ECO:0000313" key="5">
    <source>
        <dbReference type="EMBL" id="KAK5085239.1"/>
    </source>
</evidence>
<dbReference type="Proteomes" id="UP001309876">
    <property type="component" value="Unassembled WGS sequence"/>
</dbReference>
<dbReference type="GO" id="GO:0017054">
    <property type="term" value="C:negative cofactor 2 complex"/>
    <property type="evidence" value="ECO:0007669"/>
    <property type="project" value="TreeGrafter"/>
</dbReference>
<evidence type="ECO:0000256" key="2">
    <source>
        <dbReference type="ARBA" id="ARBA00023242"/>
    </source>
</evidence>
<keyword evidence="6" id="KW-1185">Reference proteome</keyword>
<dbReference type="SUPFAM" id="SSF47113">
    <property type="entry name" value="Histone-fold"/>
    <property type="match status" value="1"/>
</dbReference>
<proteinExistence type="predicted"/>
<feature type="compositionally biased region" description="Basic and acidic residues" evidence="3">
    <location>
        <begin position="278"/>
        <end position="292"/>
    </location>
</feature>
<evidence type="ECO:0000256" key="3">
    <source>
        <dbReference type="SAM" id="MobiDB-lite"/>
    </source>
</evidence>
<keyword evidence="2" id="KW-0539">Nucleus</keyword>
<sequence length="322" mass="35410">MNNNNPHHQFPFNSDTQKHHAQFSDSSRPFPPPPPRLSRIPSIPNQPDSGPVYSHRGSYDASPYFSPQASQSSSYFPGQTQQPASYLAGTQTQQQYTSYLAGPAQPYYGQSGDYSVPEDNMARLRNRPQVNYSDDAYSTNEFNERVAPQQRIPPQPQPIMSAPLPVQQPLQQAQPVASIPQAMPQHNLPQVEVKTKFPVARIKRIMQLDEDIGKVAQATPTAVAKSLELFMIDLVAKGAANAKDQGSKRVTATHLKNALLADPQYDFLSEICENIPDENVKKSRAKSEAKSDSDDEDITAAAAPKKKKAAGKRKKAGGEDSD</sequence>
<feature type="domain" description="Transcription factor CBF/NF-Y/archaeal histone" evidence="4">
    <location>
        <begin position="196"/>
        <end position="259"/>
    </location>
</feature>
<protein>
    <recommendedName>
        <fullName evidence="4">Transcription factor CBF/NF-Y/archaeal histone domain-containing protein</fullName>
    </recommendedName>
</protein>
<dbReference type="EMBL" id="JAVRRJ010000004">
    <property type="protein sequence ID" value="KAK5085239.1"/>
    <property type="molecule type" value="Genomic_DNA"/>
</dbReference>
<dbReference type="InterPro" id="IPR050568">
    <property type="entry name" value="Transcr_DNA_Rep_Reg"/>
</dbReference>
<feature type="region of interest" description="Disordered" evidence="3">
    <location>
        <begin position="1"/>
        <end position="86"/>
    </location>
</feature>
<comment type="subcellular location">
    <subcellularLocation>
        <location evidence="1">Nucleus</location>
    </subcellularLocation>
</comment>
<dbReference type="Gene3D" id="1.10.20.10">
    <property type="entry name" value="Histone, subunit A"/>
    <property type="match status" value="1"/>
</dbReference>
<feature type="compositionally biased region" description="Polar residues" evidence="3">
    <location>
        <begin position="65"/>
        <end position="86"/>
    </location>
</feature>
<evidence type="ECO:0000259" key="4">
    <source>
        <dbReference type="Pfam" id="PF00808"/>
    </source>
</evidence>
<feature type="compositionally biased region" description="Low complexity" evidence="3">
    <location>
        <begin position="1"/>
        <end position="13"/>
    </location>
</feature>
<evidence type="ECO:0000313" key="6">
    <source>
        <dbReference type="Proteomes" id="UP001309876"/>
    </source>
</evidence>
<dbReference type="CDD" id="cd22906">
    <property type="entry name" value="HFD_DRAP1"/>
    <property type="match status" value="1"/>
</dbReference>
<dbReference type="InterPro" id="IPR003958">
    <property type="entry name" value="CBFA_NFYB_domain"/>
</dbReference>
<feature type="compositionally biased region" description="Basic residues" evidence="3">
    <location>
        <begin position="304"/>
        <end position="315"/>
    </location>
</feature>
<dbReference type="AlphaFoldDB" id="A0AAN7T0C9"/>
<feature type="region of interest" description="Disordered" evidence="3">
    <location>
        <begin position="278"/>
        <end position="322"/>
    </location>
</feature>
<accession>A0AAN7T0C9</accession>
<dbReference type="PANTHER" id="PTHR10252:SF5">
    <property type="entry name" value="DR1-ASSOCIATED COREPRESSOR"/>
    <property type="match status" value="1"/>
</dbReference>
<dbReference type="PANTHER" id="PTHR10252">
    <property type="entry name" value="HISTONE-LIKE TRANSCRIPTION FACTOR CCAAT-RELATED"/>
    <property type="match status" value="1"/>
</dbReference>